<dbReference type="GO" id="GO:0046872">
    <property type="term" value="F:metal ion binding"/>
    <property type="evidence" value="ECO:0007669"/>
    <property type="project" value="UniProtKB-KW"/>
</dbReference>
<evidence type="ECO:0000313" key="4">
    <source>
        <dbReference type="EMBL" id="KAK6919482.1"/>
    </source>
</evidence>
<keyword evidence="1" id="KW-0479">Metal-binding</keyword>
<evidence type="ECO:0000256" key="2">
    <source>
        <dbReference type="ARBA" id="ARBA00023004"/>
    </source>
</evidence>
<evidence type="ECO:0000313" key="5">
    <source>
        <dbReference type="Proteomes" id="UP001370490"/>
    </source>
</evidence>
<dbReference type="InterPro" id="IPR044861">
    <property type="entry name" value="IPNS-like_FE2OG_OXY"/>
</dbReference>
<dbReference type="SUPFAM" id="SSF51197">
    <property type="entry name" value="Clavaminate synthase-like"/>
    <property type="match status" value="1"/>
</dbReference>
<dbReference type="Proteomes" id="UP001370490">
    <property type="component" value="Unassembled WGS sequence"/>
</dbReference>
<accession>A0AAN8V1W9</accession>
<dbReference type="EMBL" id="JBAMMX010000021">
    <property type="protein sequence ID" value="KAK6919482.1"/>
    <property type="molecule type" value="Genomic_DNA"/>
</dbReference>
<dbReference type="InterPro" id="IPR027443">
    <property type="entry name" value="IPNS-like_sf"/>
</dbReference>
<dbReference type="PANTHER" id="PTHR47991">
    <property type="entry name" value="OXOGLUTARATE/IRON-DEPENDENT DIOXYGENASE"/>
    <property type="match status" value="1"/>
</dbReference>
<comment type="caution">
    <text evidence="4">The sequence shown here is derived from an EMBL/GenBank/DDBJ whole genome shotgun (WGS) entry which is preliminary data.</text>
</comment>
<keyword evidence="5" id="KW-1185">Reference proteome</keyword>
<dbReference type="PROSITE" id="PS51471">
    <property type="entry name" value="FE2OG_OXY"/>
    <property type="match status" value="1"/>
</dbReference>
<dbReference type="GO" id="GO:0051213">
    <property type="term" value="F:dioxygenase activity"/>
    <property type="evidence" value="ECO:0007669"/>
    <property type="project" value="UniProtKB-KW"/>
</dbReference>
<feature type="non-terminal residue" evidence="4">
    <location>
        <position position="1"/>
    </location>
</feature>
<dbReference type="InterPro" id="IPR005123">
    <property type="entry name" value="Oxoglu/Fe-dep_dioxygenase_dom"/>
</dbReference>
<dbReference type="Gene3D" id="2.60.120.330">
    <property type="entry name" value="B-lactam Antibiotic, Isopenicillin N Synthase, Chain"/>
    <property type="match status" value="1"/>
</dbReference>
<gene>
    <name evidence="4" type="ORF">RJ641_015386</name>
</gene>
<keyword evidence="4" id="KW-0560">Oxidoreductase</keyword>
<dbReference type="AlphaFoldDB" id="A0AAN8V1W9"/>
<reference evidence="4 5" key="1">
    <citation type="submission" date="2023-12" db="EMBL/GenBank/DDBJ databases">
        <title>A high-quality genome assembly for Dillenia turbinata (Dilleniales).</title>
        <authorList>
            <person name="Chanderbali A."/>
        </authorList>
    </citation>
    <scope>NUCLEOTIDE SEQUENCE [LARGE SCALE GENOMIC DNA]</scope>
    <source>
        <strain evidence="4">LSX21</strain>
        <tissue evidence="4">Leaf</tissue>
    </source>
</reference>
<sequence length="131" mass="14491">HVARKYLEEVYALALKLAGAISESLGLNKDYIEISLCHGLQIVANNYYPPCLEPDRMLGVSPHSNHEGLVILIQNDVDGLQIKHGEDWVAVRHIPGTFVVNLGDYLEKLSNGKYKSVEHRAVANNCSGPWA</sequence>
<dbReference type="InterPro" id="IPR050295">
    <property type="entry name" value="Plant_2OG-oxidoreductases"/>
</dbReference>
<proteinExistence type="predicted"/>
<evidence type="ECO:0000256" key="1">
    <source>
        <dbReference type="ARBA" id="ARBA00022723"/>
    </source>
</evidence>
<name>A0AAN8V1W9_9MAGN</name>
<keyword evidence="4" id="KW-0223">Dioxygenase</keyword>
<evidence type="ECO:0000259" key="3">
    <source>
        <dbReference type="PROSITE" id="PS51471"/>
    </source>
</evidence>
<protein>
    <submittedName>
        <fullName evidence="4">Isopenicillin N synthase-like, Fe(2+) 2OG dioxygenase domain</fullName>
    </submittedName>
</protein>
<keyword evidence="2" id="KW-0408">Iron</keyword>
<organism evidence="4 5">
    <name type="scientific">Dillenia turbinata</name>
    <dbReference type="NCBI Taxonomy" id="194707"/>
    <lineage>
        <taxon>Eukaryota</taxon>
        <taxon>Viridiplantae</taxon>
        <taxon>Streptophyta</taxon>
        <taxon>Embryophyta</taxon>
        <taxon>Tracheophyta</taxon>
        <taxon>Spermatophyta</taxon>
        <taxon>Magnoliopsida</taxon>
        <taxon>eudicotyledons</taxon>
        <taxon>Gunneridae</taxon>
        <taxon>Pentapetalae</taxon>
        <taxon>Dilleniales</taxon>
        <taxon>Dilleniaceae</taxon>
        <taxon>Dillenia</taxon>
    </lineage>
</organism>
<dbReference type="Pfam" id="PF03171">
    <property type="entry name" value="2OG-FeII_Oxy"/>
    <property type="match status" value="1"/>
</dbReference>
<feature type="domain" description="Fe2OG dioxygenase" evidence="3">
    <location>
        <begin position="38"/>
        <end position="131"/>
    </location>
</feature>